<dbReference type="EMBL" id="CP046401">
    <property type="protein sequence ID" value="QGY44002.1"/>
    <property type="molecule type" value="Genomic_DNA"/>
</dbReference>
<dbReference type="Pfam" id="PF06580">
    <property type="entry name" value="His_kinase"/>
    <property type="match status" value="1"/>
</dbReference>
<evidence type="ECO:0000259" key="2">
    <source>
        <dbReference type="Pfam" id="PF06580"/>
    </source>
</evidence>
<name>A0A6I6JV36_9BACT</name>
<evidence type="ECO:0000256" key="1">
    <source>
        <dbReference type="SAM" id="Phobius"/>
    </source>
</evidence>
<proteinExistence type="predicted"/>
<dbReference type="SUPFAM" id="SSF55874">
    <property type="entry name" value="ATPase domain of HSP90 chaperone/DNA topoisomerase II/histidine kinase"/>
    <property type="match status" value="1"/>
</dbReference>
<reference evidence="3 4" key="1">
    <citation type="submission" date="2019-11" db="EMBL/GenBank/DDBJ databases">
        <authorList>
            <person name="Zheng R.K."/>
            <person name="Sun C.M."/>
        </authorList>
    </citation>
    <scope>NUCLEOTIDE SEQUENCE [LARGE SCALE GENOMIC DNA]</scope>
    <source>
        <strain evidence="3 4">WC007</strain>
    </source>
</reference>
<dbReference type="Gene3D" id="3.40.30.10">
    <property type="entry name" value="Glutaredoxin"/>
    <property type="match status" value="1"/>
</dbReference>
<evidence type="ECO:0000313" key="4">
    <source>
        <dbReference type="Proteomes" id="UP000428260"/>
    </source>
</evidence>
<dbReference type="SUPFAM" id="SSF52833">
    <property type="entry name" value="Thioredoxin-like"/>
    <property type="match status" value="1"/>
</dbReference>
<dbReference type="RefSeq" id="WP_158865690.1">
    <property type="nucleotide sequence ID" value="NZ_CP046401.1"/>
</dbReference>
<keyword evidence="1" id="KW-0472">Membrane</keyword>
<dbReference type="PANTHER" id="PTHR34220:SF7">
    <property type="entry name" value="SENSOR HISTIDINE KINASE YPDA"/>
    <property type="match status" value="1"/>
</dbReference>
<keyword evidence="1" id="KW-0812">Transmembrane</keyword>
<dbReference type="InterPro" id="IPR050640">
    <property type="entry name" value="Bact_2-comp_sensor_kinase"/>
</dbReference>
<dbReference type="PANTHER" id="PTHR34220">
    <property type="entry name" value="SENSOR HISTIDINE KINASE YPDA"/>
    <property type="match status" value="1"/>
</dbReference>
<dbReference type="InterPro" id="IPR010559">
    <property type="entry name" value="Sig_transdc_His_kin_internal"/>
</dbReference>
<accession>A0A6I6JV36</accession>
<dbReference type="AlphaFoldDB" id="A0A6I6JV36"/>
<sequence length="1026" mass="119289">MKTKLFLTLTIIFNFARAFSQEQIIKLNLQERHEYIFEKIDKIYLKSENEPDKFLQEDAKKIKITVEKIVPNELIEFSFQYSKNIRDNGSYGEMLNCVDYFFPELVVTRPYDVVQGLLCRSVLKFSLNLKTNSIELINRQNLINSFRTRLAELQIEGEELDLVWDIINKNKWFIEDEEVRFLTWFNNSNLTDKSIINSKIPDKLKVIEKSPTFISLGDENTQKIVPGKTQKKYWLNLESGIITNYSSIRYESSKGKTEKNFLTGNWKVFEKSLSLIDSHLVPAQKLFVSGKIEDPLSNKIFIKFLDQPFGTILKEITVFLNENGSFSTSFNFHNSGLIYIENENPNRNLSNEKIVMYGEPGDSLKFIANGKEKPWTLSFYGERKNEAELLLELREKIKLENLGLISPNSSQYVLDGDLYFGRGATKMPDGTYKINYKNYNTEFEKAIKQTDDISFQYKNTVNKEVRSFIANEVKAFIYNGVYDYLISSIFLERRYPGHYVTDAENKNTKRISALAEELNPQLTYNDYGIQSRKSISKYLNYQLRKTKKVSSHSSTVISRFYSFNDIDQLTQFAQLILTGAPLYREIGSTFNQILMDYLPIRNMPHISYSNNEKEAAIQYLQLMARSCNDIELVNEINQKLQQRAKIETGDHIPNLKLFDSDGKEQSFSDLIKGKPTVFYFPSTWIGDRYELDVIAPKNPDLEIIMVTEGSNFREWKEYNKRAEPVIQQLFYKNDTASLKELLFHRSTYAAFDREGNFLGYHNSFKSASDAAKTSVEKKQLDKSQLKIIIIVLLILLTLLILSLLIWRWRVRQRFRKEQQQRRLRELELTAIRSQMNPHFLFNSLNSVQNLVQQNKGREAHLYLADFAGLIRKVLQNSEKEEVSLAEELEMINQYLNLEKLRFDFDFTISVEDKIDTNNTMVPSMLLQPFAENAVIHGLQNKTGYRQLKIEVARDKSGIKITIEDNGVGREAAKNIAKAKNGKGSKLMKDRLEILQEKHGEKYHLETIDLTENDTGTRVDIYIPEEN</sequence>
<dbReference type="InterPro" id="IPR036249">
    <property type="entry name" value="Thioredoxin-like_sf"/>
</dbReference>
<keyword evidence="1" id="KW-1133">Transmembrane helix</keyword>
<feature type="domain" description="Signal transduction histidine kinase internal region" evidence="2">
    <location>
        <begin position="827"/>
        <end position="903"/>
    </location>
</feature>
<gene>
    <name evidence="3" type="ORF">GM418_10140</name>
</gene>
<feature type="transmembrane region" description="Helical" evidence="1">
    <location>
        <begin position="787"/>
        <end position="806"/>
    </location>
</feature>
<dbReference type="InterPro" id="IPR036890">
    <property type="entry name" value="HATPase_C_sf"/>
</dbReference>
<evidence type="ECO:0000313" key="3">
    <source>
        <dbReference type="EMBL" id="QGY44002.1"/>
    </source>
</evidence>
<dbReference type="KEGG" id="mcos:GM418_10140"/>
<dbReference type="GO" id="GO:0000155">
    <property type="term" value="F:phosphorelay sensor kinase activity"/>
    <property type="evidence" value="ECO:0007669"/>
    <property type="project" value="InterPro"/>
</dbReference>
<keyword evidence="4" id="KW-1185">Reference proteome</keyword>
<dbReference type="Proteomes" id="UP000428260">
    <property type="component" value="Chromosome"/>
</dbReference>
<organism evidence="3 4">
    <name type="scientific">Maribellus comscasis</name>
    <dbReference type="NCBI Taxonomy" id="2681766"/>
    <lineage>
        <taxon>Bacteria</taxon>
        <taxon>Pseudomonadati</taxon>
        <taxon>Bacteroidota</taxon>
        <taxon>Bacteroidia</taxon>
        <taxon>Marinilabiliales</taxon>
        <taxon>Prolixibacteraceae</taxon>
        <taxon>Maribellus</taxon>
    </lineage>
</organism>
<dbReference type="GO" id="GO:0016020">
    <property type="term" value="C:membrane"/>
    <property type="evidence" value="ECO:0007669"/>
    <property type="project" value="InterPro"/>
</dbReference>
<protein>
    <recommendedName>
        <fullName evidence="2">Signal transduction histidine kinase internal region domain-containing protein</fullName>
    </recommendedName>
</protein>
<dbReference type="Gene3D" id="3.30.565.10">
    <property type="entry name" value="Histidine kinase-like ATPase, C-terminal domain"/>
    <property type="match status" value="1"/>
</dbReference>